<proteinExistence type="predicted"/>
<feature type="non-terminal residue" evidence="1">
    <location>
        <position position="92"/>
    </location>
</feature>
<gene>
    <name evidence="1" type="ORF">M569_12048</name>
</gene>
<sequence>KMHSFKPATTQAMPLNNSDVYCLPQSPFYLRSEEGRNGARFADLGELEQSAENGFHHDDALNLSRNSVYSGMKANNISVESSNLQFGGLKSS</sequence>
<reference evidence="1 2" key="1">
    <citation type="journal article" date="2013" name="BMC Genomics">
        <title>The miniature genome of a carnivorous plant Genlisea aurea contains a low number of genes and short non-coding sequences.</title>
        <authorList>
            <person name="Leushkin E.V."/>
            <person name="Sutormin R.A."/>
            <person name="Nabieva E.R."/>
            <person name="Penin A.A."/>
            <person name="Kondrashov A.S."/>
            <person name="Logacheva M.D."/>
        </authorList>
    </citation>
    <scope>NUCLEOTIDE SEQUENCE [LARGE SCALE GENOMIC DNA]</scope>
</reference>
<feature type="non-terminal residue" evidence="1">
    <location>
        <position position="1"/>
    </location>
</feature>
<accession>S8DIQ3</accession>
<protein>
    <submittedName>
        <fullName evidence="1">Uncharacterized protein</fullName>
    </submittedName>
</protein>
<evidence type="ECO:0000313" key="2">
    <source>
        <dbReference type="Proteomes" id="UP000015453"/>
    </source>
</evidence>
<keyword evidence="2" id="KW-1185">Reference proteome</keyword>
<comment type="caution">
    <text evidence="1">The sequence shown here is derived from an EMBL/GenBank/DDBJ whole genome shotgun (WGS) entry which is preliminary data.</text>
</comment>
<name>S8DIQ3_9LAMI</name>
<dbReference type="Proteomes" id="UP000015453">
    <property type="component" value="Unassembled WGS sequence"/>
</dbReference>
<organism evidence="1 2">
    <name type="scientific">Genlisea aurea</name>
    <dbReference type="NCBI Taxonomy" id="192259"/>
    <lineage>
        <taxon>Eukaryota</taxon>
        <taxon>Viridiplantae</taxon>
        <taxon>Streptophyta</taxon>
        <taxon>Embryophyta</taxon>
        <taxon>Tracheophyta</taxon>
        <taxon>Spermatophyta</taxon>
        <taxon>Magnoliopsida</taxon>
        <taxon>eudicotyledons</taxon>
        <taxon>Gunneridae</taxon>
        <taxon>Pentapetalae</taxon>
        <taxon>asterids</taxon>
        <taxon>lamiids</taxon>
        <taxon>Lamiales</taxon>
        <taxon>Lentibulariaceae</taxon>
        <taxon>Genlisea</taxon>
    </lineage>
</organism>
<evidence type="ECO:0000313" key="1">
    <source>
        <dbReference type="EMBL" id="EPS62743.1"/>
    </source>
</evidence>
<dbReference type="OrthoDB" id="2015618at2759"/>
<dbReference type="AlphaFoldDB" id="S8DIQ3"/>
<dbReference type="EMBL" id="AUSU01005938">
    <property type="protein sequence ID" value="EPS62743.1"/>
    <property type="molecule type" value="Genomic_DNA"/>
</dbReference>